<dbReference type="Proteomes" id="UP000735302">
    <property type="component" value="Unassembled WGS sequence"/>
</dbReference>
<comment type="caution">
    <text evidence="1">The sequence shown here is derived from an EMBL/GenBank/DDBJ whole genome shotgun (WGS) entry which is preliminary data.</text>
</comment>
<accession>A0AAV4A523</accession>
<name>A0AAV4A523_9GAST</name>
<keyword evidence="2" id="KW-1185">Reference proteome</keyword>
<reference evidence="1 2" key="1">
    <citation type="journal article" date="2021" name="Elife">
        <title>Chloroplast acquisition without the gene transfer in kleptoplastic sea slugs, Plakobranchus ocellatus.</title>
        <authorList>
            <person name="Maeda T."/>
            <person name="Takahashi S."/>
            <person name="Yoshida T."/>
            <person name="Shimamura S."/>
            <person name="Takaki Y."/>
            <person name="Nagai Y."/>
            <person name="Toyoda A."/>
            <person name="Suzuki Y."/>
            <person name="Arimoto A."/>
            <person name="Ishii H."/>
            <person name="Satoh N."/>
            <person name="Nishiyama T."/>
            <person name="Hasebe M."/>
            <person name="Maruyama T."/>
            <person name="Minagawa J."/>
            <person name="Obokata J."/>
            <person name="Shigenobu S."/>
        </authorList>
    </citation>
    <scope>NUCLEOTIDE SEQUENCE [LARGE SCALE GENOMIC DNA]</scope>
</reference>
<dbReference type="AlphaFoldDB" id="A0AAV4A523"/>
<gene>
    <name evidence="1" type="ORF">PoB_003283100</name>
</gene>
<proteinExistence type="predicted"/>
<protein>
    <submittedName>
        <fullName evidence="1">Uncharacterized protein</fullName>
    </submittedName>
</protein>
<organism evidence="1 2">
    <name type="scientific">Plakobranchus ocellatus</name>
    <dbReference type="NCBI Taxonomy" id="259542"/>
    <lineage>
        <taxon>Eukaryota</taxon>
        <taxon>Metazoa</taxon>
        <taxon>Spiralia</taxon>
        <taxon>Lophotrochozoa</taxon>
        <taxon>Mollusca</taxon>
        <taxon>Gastropoda</taxon>
        <taxon>Heterobranchia</taxon>
        <taxon>Euthyneura</taxon>
        <taxon>Panpulmonata</taxon>
        <taxon>Sacoglossa</taxon>
        <taxon>Placobranchoidea</taxon>
        <taxon>Plakobranchidae</taxon>
        <taxon>Plakobranchus</taxon>
    </lineage>
</organism>
<dbReference type="EMBL" id="BLXT01003772">
    <property type="protein sequence ID" value="GFO06326.1"/>
    <property type="molecule type" value="Genomic_DNA"/>
</dbReference>
<evidence type="ECO:0000313" key="1">
    <source>
        <dbReference type="EMBL" id="GFO06326.1"/>
    </source>
</evidence>
<sequence>MATGARTLNVNNNISASNRINICSSANSDIFTAVVVTSPSYPLATNQRLPPDAELLTCECILRASSGSTFEAEYFSLGKGAGLPSLVFCLAIPCQTESDH</sequence>
<evidence type="ECO:0000313" key="2">
    <source>
        <dbReference type="Proteomes" id="UP000735302"/>
    </source>
</evidence>